<dbReference type="RefSeq" id="WP_280999567.1">
    <property type="nucleotide sequence ID" value="NZ_CP069362.1"/>
</dbReference>
<accession>A0ABY8PRK0</accession>
<dbReference type="InterPro" id="IPR036890">
    <property type="entry name" value="HATPase_C_sf"/>
</dbReference>
<reference evidence="10 11" key="1">
    <citation type="submission" date="2021-02" db="EMBL/GenBank/DDBJ databases">
        <title>Characterization of Marinitoga sp. nov. str. BP5-C20A.</title>
        <authorList>
            <person name="Erauso G."/>
            <person name="Postec A."/>
        </authorList>
    </citation>
    <scope>NUCLEOTIDE SEQUENCE [LARGE SCALE GENOMIC DNA]</scope>
    <source>
        <strain evidence="10 11">BP5-C20A</strain>
    </source>
</reference>
<keyword evidence="5" id="KW-0547">Nucleotide-binding</keyword>
<dbReference type="SUPFAM" id="SSF55874">
    <property type="entry name" value="ATPase domain of HSP90 chaperone/DNA topoisomerase II/histidine kinase"/>
    <property type="match status" value="1"/>
</dbReference>
<organism evidence="10 11">
    <name type="scientific">Marinitoga aeolica</name>
    <dbReference type="NCBI Taxonomy" id="2809031"/>
    <lineage>
        <taxon>Bacteria</taxon>
        <taxon>Thermotogati</taxon>
        <taxon>Thermotogota</taxon>
        <taxon>Thermotogae</taxon>
        <taxon>Petrotogales</taxon>
        <taxon>Petrotogaceae</taxon>
        <taxon>Marinitoga</taxon>
    </lineage>
</organism>
<keyword evidence="11" id="KW-1185">Reference proteome</keyword>
<dbReference type="Proteomes" id="UP001232493">
    <property type="component" value="Chromosome"/>
</dbReference>
<proteinExistence type="predicted"/>
<evidence type="ECO:0000256" key="7">
    <source>
        <dbReference type="ARBA" id="ARBA00022840"/>
    </source>
</evidence>
<keyword evidence="7" id="KW-0067">ATP-binding</keyword>
<evidence type="ECO:0000256" key="3">
    <source>
        <dbReference type="ARBA" id="ARBA00022553"/>
    </source>
</evidence>
<evidence type="ECO:0000259" key="9">
    <source>
        <dbReference type="PROSITE" id="PS50109"/>
    </source>
</evidence>
<evidence type="ECO:0000256" key="8">
    <source>
        <dbReference type="ARBA" id="ARBA00023012"/>
    </source>
</evidence>
<keyword evidence="3" id="KW-0597">Phosphoprotein</keyword>
<dbReference type="PROSITE" id="PS50109">
    <property type="entry name" value="HIS_KIN"/>
    <property type="match status" value="1"/>
</dbReference>
<dbReference type="PANTHER" id="PTHR43065:SF10">
    <property type="entry name" value="PEROXIDE STRESS-ACTIVATED HISTIDINE KINASE MAK3"/>
    <property type="match status" value="1"/>
</dbReference>
<feature type="domain" description="Histidine kinase" evidence="9">
    <location>
        <begin position="1"/>
        <end position="109"/>
    </location>
</feature>
<dbReference type="Pfam" id="PF02518">
    <property type="entry name" value="HATPase_c"/>
    <property type="match status" value="1"/>
</dbReference>
<name>A0ABY8PRK0_9BACT</name>
<keyword evidence="8" id="KW-0902">Two-component regulatory system</keyword>
<dbReference type="EC" id="2.7.13.3" evidence="2"/>
<evidence type="ECO:0000256" key="1">
    <source>
        <dbReference type="ARBA" id="ARBA00000085"/>
    </source>
</evidence>
<evidence type="ECO:0000256" key="5">
    <source>
        <dbReference type="ARBA" id="ARBA00022741"/>
    </source>
</evidence>
<dbReference type="GO" id="GO:0016301">
    <property type="term" value="F:kinase activity"/>
    <property type="evidence" value="ECO:0007669"/>
    <property type="project" value="UniProtKB-KW"/>
</dbReference>
<evidence type="ECO:0000313" key="11">
    <source>
        <dbReference type="Proteomes" id="UP001232493"/>
    </source>
</evidence>
<dbReference type="InterPro" id="IPR004358">
    <property type="entry name" value="Sig_transdc_His_kin-like_C"/>
</dbReference>
<dbReference type="EMBL" id="CP069362">
    <property type="protein sequence ID" value="WGS65246.1"/>
    <property type="molecule type" value="Genomic_DNA"/>
</dbReference>
<gene>
    <name evidence="10" type="ORF">JRV97_01415</name>
</gene>
<keyword evidence="4" id="KW-0808">Transferase</keyword>
<dbReference type="SMART" id="SM00387">
    <property type="entry name" value="HATPase_c"/>
    <property type="match status" value="1"/>
</dbReference>
<dbReference type="Gene3D" id="3.30.565.10">
    <property type="entry name" value="Histidine kinase-like ATPase, C-terminal domain"/>
    <property type="match status" value="1"/>
</dbReference>
<evidence type="ECO:0000256" key="6">
    <source>
        <dbReference type="ARBA" id="ARBA00022777"/>
    </source>
</evidence>
<evidence type="ECO:0000256" key="4">
    <source>
        <dbReference type="ARBA" id="ARBA00022679"/>
    </source>
</evidence>
<comment type="catalytic activity">
    <reaction evidence="1">
        <text>ATP + protein L-histidine = ADP + protein N-phospho-L-histidine.</text>
        <dbReference type="EC" id="2.7.13.3"/>
    </reaction>
</comment>
<sequence>MATLRTISDHILDICENAIKSGGDKGYLVIIETEEFFKFVVSDNGRGMDKEKLKKVLDPFFSTKKERKKKFGLGLPFLKYSVERTKGNFRIFSEKNKGTTIIASFNLKNIDCQPVGNITQTILQLINMSQSFSWKITRFFKKEGYVIETEFLKNNFDLTDPGDLMLIKNYLINLEKQIKEVL</sequence>
<dbReference type="InterPro" id="IPR005467">
    <property type="entry name" value="His_kinase_dom"/>
</dbReference>
<dbReference type="InterPro" id="IPR003594">
    <property type="entry name" value="HATPase_dom"/>
</dbReference>
<evidence type="ECO:0000256" key="2">
    <source>
        <dbReference type="ARBA" id="ARBA00012438"/>
    </source>
</evidence>
<evidence type="ECO:0000313" key="10">
    <source>
        <dbReference type="EMBL" id="WGS65246.1"/>
    </source>
</evidence>
<protein>
    <recommendedName>
        <fullName evidence="2">histidine kinase</fullName>
        <ecNumber evidence="2">2.7.13.3</ecNumber>
    </recommendedName>
</protein>
<dbReference type="PANTHER" id="PTHR43065">
    <property type="entry name" value="SENSOR HISTIDINE KINASE"/>
    <property type="match status" value="1"/>
</dbReference>
<dbReference type="PRINTS" id="PR00344">
    <property type="entry name" value="BCTRLSENSOR"/>
</dbReference>
<keyword evidence="6 10" id="KW-0418">Kinase</keyword>